<sequence length="178" mass="20098">MNRAERRAYRTLAQRLVDRGIDPIARATLIAEAVRLEARLLGLREAEKHVENTAKIPAARAVNTATTELRRITVELFRGAARVDAVVPIEVAAALSTNDVDEAWRRHIHWGDKTFTPEELEARHGRPSWSAMLYRTEAEAIGINRLLDKYRPRCIPGTDLDNLYREIGLPHPGPRPTP</sequence>
<evidence type="ECO:0000313" key="1">
    <source>
        <dbReference type="EMBL" id="UVC12844.1"/>
    </source>
</evidence>
<evidence type="ECO:0000313" key="2">
    <source>
        <dbReference type="Proteomes" id="UP001058098"/>
    </source>
</evidence>
<dbReference type="EMBL" id="CP062229">
    <property type="protein sequence ID" value="UVC12844.1"/>
    <property type="molecule type" value="Genomic_DNA"/>
</dbReference>
<keyword evidence="2" id="KW-1185">Reference proteome</keyword>
<dbReference type="RefSeq" id="WP_258116505.1">
    <property type="nucleotide sequence ID" value="NZ_CP062229.1"/>
</dbReference>
<reference evidence="1" key="1">
    <citation type="submission" date="2020-09" db="EMBL/GenBank/DDBJ databases">
        <title>Rhizobia associated with sainfoin plants.</title>
        <authorList>
            <person name="Asharfi S."/>
            <person name="Kuzmanovic N."/>
            <person name="Bunk B."/>
            <person name="Sproeer C."/>
            <person name="Becker M."/>
            <person name="Thuenen T."/>
        </authorList>
    </citation>
    <scope>NUCLEOTIDE SEQUENCE</scope>
    <source>
        <strain evidence="1">OM4</strain>
    </source>
</reference>
<organism evidence="1 2">
    <name type="scientific">Mesorhizobium onobrychidis</name>
    <dbReference type="NCBI Taxonomy" id="2775404"/>
    <lineage>
        <taxon>Bacteria</taxon>
        <taxon>Pseudomonadati</taxon>
        <taxon>Pseudomonadota</taxon>
        <taxon>Alphaproteobacteria</taxon>
        <taxon>Hyphomicrobiales</taxon>
        <taxon>Phyllobacteriaceae</taxon>
        <taxon>Mesorhizobium</taxon>
    </lineage>
</organism>
<proteinExistence type="predicted"/>
<gene>
    <name evidence="1" type="ORF">IHQ72_18910</name>
</gene>
<protein>
    <submittedName>
        <fullName evidence="1">Uncharacterized protein</fullName>
    </submittedName>
</protein>
<name>A0ABY5QPI5_9HYPH</name>
<dbReference type="Proteomes" id="UP001058098">
    <property type="component" value="Chromosome"/>
</dbReference>
<accession>A0ABY5QPI5</accession>